<dbReference type="EMBL" id="BMGS01000008">
    <property type="protein sequence ID" value="GGG52747.1"/>
    <property type="molecule type" value="Genomic_DNA"/>
</dbReference>
<evidence type="ECO:0000313" key="2">
    <source>
        <dbReference type="Proteomes" id="UP000601361"/>
    </source>
</evidence>
<proteinExistence type="predicted"/>
<comment type="caution">
    <text evidence="1">The sequence shown here is derived from an EMBL/GenBank/DDBJ whole genome shotgun (WGS) entry which is preliminary data.</text>
</comment>
<protein>
    <recommendedName>
        <fullName evidence="3">STAS/SEC14 domain-containing protein</fullName>
    </recommendedName>
</protein>
<organism evidence="1 2">
    <name type="scientific">Hymenobacter glacieicola</name>
    <dbReference type="NCBI Taxonomy" id="1562124"/>
    <lineage>
        <taxon>Bacteria</taxon>
        <taxon>Pseudomonadati</taxon>
        <taxon>Bacteroidota</taxon>
        <taxon>Cytophagia</taxon>
        <taxon>Cytophagales</taxon>
        <taxon>Hymenobacteraceae</taxon>
        <taxon>Hymenobacter</taxon>
    </lineage>
</organism>
<evidence type="ECO:0000313" key="1">
    <source>
        <dbReference type="EMBL" id="GGG52747.1"/>
    </source>
</evidence>
<gene>
    <name evidence="1" type="ORF">GCM10011378_31240</name>
</gene>
<dbReference type="RefSeq" id="WP_188558794.1">
    <property type="nucleotide sequence ID" value="NZ_BMGS01000008.1"/>
</dbReference>
<dbReference type="Proteomes" id="UP000601361">
    <property type="component" value="Unassembled WGS sequence"/>
</dbReference>
<accession>A0ABQ1WZP1</accession>
<sequence>MELAFENSYCHIYFDPAGPMLVQIWEGFVAGEPLREAHEATLRLLQQYRVEKVLADTRLMRVIPPADQRWIADSFLPRARALGYRLVAVVLSADMFNQISVQNILAPLAEENTLTAEYFGNPEMARAWLLKAH</sequence>
<name>A0ABQ1WZP1_9BACT</name>
<reference evidence="2" key="1">
    <citation type="journal article" date="2019" name="Int. J. Syst. Evol. Microbiol.">
        <title>The Global Catalogue of Microorganisms (GCM) 10K type strain sequencing project: providing services to taxonomists for standard genome sequencing and annotation.</title>
        <authorList>
            <consortium name="The Broad Institute Genomics Platform"/>
            <consortium name="The Broad Institute Genome Sequencing Center for Infectious Disease"/>
            <person name="Wu L."/>
            <person name="Ma J."/>
        </authorList>
    </citation>
    <scope>NUCLEOTIDE SEQUENCE [LARGE SCALE GENOMIC DNA]</scope>
    <source>
        <strain evidence="2">CGMCC 1.12990</strain>
    </source>
</reference>
<keyword evidence="2" id="KW-1185">Reference proteome</keyword>
<evidence type="ECO:0008006" key="3">
    <source>
        <dbReference type="Google" id="ProtNLM"/>
    </source>
</evidence>